<dbReference type="InterPro" id="IPR006176">
    <property type="entry name" value="3-OHacyl-CoA_DH_NAD-bd"/>
</dbReference>
<reference evidence="2" key="2">
    <citation type="journal article" date="2007" name="Science">
        <title>Draft genome sequence of the sexually transmitted pathogen Trichomonas vaginalis.</title>
        <authorList>
            <person name="Carlton J.M."/>
            <person name="Hirt R.P."/>
            <person name="Silva J.C."/>
            <person name="Delcher A.L."/>
            <person name="Schatz M."/>
            <person name="Zhao Q."/>
            <person name="Wortman J.R."/>
            <person name="Bidwell S.L."/>
            <person name="Alsmark U.C.M."/>
            <person name="Besteiro S."/>
            <person name="Sicheritz-Ponten T."/>
            <person name="Noel C.J."/>
            <person name="Dacks J.B."/>
            <person name="Foster P.G."/>
            <person name="Simillion C."/>
            <person name="Van de Peer Y."/>
            <person name="Miranda-Saavedra D."/>
            <person name="Barton G.J."/>
            <person name="Westrop G.D."/>
            <person name="Mueller S."/>
            <person name="Dessi D."/>
            <person name="Fiori P.L."/>
            <person name="Ren Q."/>
            <person name="Paulsen I."/>
            <person name="Zhang H."/>
            <person name="Bastida-Corcuera F.D."/>
            <person name="Simoes-Barbosa A."/>
            <person name="Brown M.T."/>
            <person name="Hayes R.D."/>
            <person name="Mukherjee M."/>
            <person name="Okumura C.Y."/>
            <person name="Schneider R."/>
            <person name="Smith A.J."/>
            <person name="Vanacova S."/>
            <person name="Villalvazo M."/>
            <person name="Haas B.J."/>
            <person name="Pertea M."/>
            <person name="Feldblyum T.V."/>
            <person name="Utterback T.R."/>
            <person name="Shu C.L."/>
            <person name="Osoegawa K."/>
            <person name="de Jong P.J."/>
            <person name="Hrdy I."/>
            <person name="Horvathova L."/>
            <person name="Zubacova Z."/>
            <person name="Dolezal P."/>
            <person name="Malik S.B."/>
            <person name="Logsdon J.M. Jr."/>
            <person name="Henze K."/>
            <person name="Gupta A."/>
            <person name="Wang C.C."/>
            <person name="Dunne R.L."/>
            <person name="Upcroft J.A."/>
            <person name="Upcroft P."/>
            <person name="White O."/>
            <person name="Salzberg S.L."/>
            <person name="Tang P."/>
            <person name="Chiu C.-H."/>
            <person name="Lee Y.-S."/>
            <person name="Embley T.M."/>
            <person name="Coombs G.H."/>
            <person name="Mottram J.C."/>
            <person name="Tachezy J."/>
            <person name="Fraser-Liggett C.M."/>
            <person name="Johnson P.J."/>
        </authorList>
    </citation>
    <scope>NUCLEOTIDE SEQUENCE [LARGE SCALE GENOMIC DNA]</scope>
    <source>
        <strain evidence="2">G3</strain>
    </source>
</reference>
<protein>
    <submittedName>
        <fullName evidence="2">3-hydroxyacyl-CoA dehydrogenase, putative</fullName>
    </submittedName>
</protein>
<dbReference type="InParanoid" id="A2EHA4"/>
<dbReference type="OrthoDB" id="5958943at2759"/>
<evidence type="ECO:0000313" key="3">
    <source>
        <dbReference type="Proteomes" id="UP000001542"/>
    </source>
</evidence>
<dbReference type="Pfam" id="PF02737">
    <property type="entry name" value="3HCDH_N"/>
    <property type="match status" value="1"/>
</dbReference>
<dbReference type="GO" id="GO:0070403">
    <property type="term" value="F:NAD+ binding"/>
    <property type="evidence" value="ECO:0007669"/>
    <property type="project" value="InterPro"/>
</dbReference>
<dbReference type="Gene3D" id="3.40.50.720">
    <property type="entry name" value="NAD(P)-binding Rossmann-like Domain"/>
    <property type="match status" value="1"/>
</dbReference>
<feature type="domain" description="3-hydroxyacyl-CoA dehydrogenase NAD binding" evidence="1">
    <location>
        <begin position="4"/>
        <end position="70"/>
    </location>
</feature>
<name>A2EHA4_TRIV3</name>
<dbReference type="InterPro" id="IPR036291">
    <property type="entry name" value="NAD(P)-bd_dom_sf"/>
</dbReference>
<evidence type="ECO:0000259" key="1">
    <source>
        <dbReference type="Pfam" id="PF02737"/>
    </source>
</evidence>
<proteinExistence type="predicted"/>
<dbReference type="RefSeq" id="XP_001320206.1">
    <property type="nucleotide sequence ID" value="XM_001320171.1"/>
</dbReference>
<reference evidence="2" key="1">
    <citation type="submission" date="2006-10" db="EMBL/GenBank/DDBJ databases">
        <authorList>
            <person name="Amadeo P."/>
            <person name="Zhao Q."/>
            <person name="Wortman J."/>
            <person name="Fraser-Liggett C."/>
            <person name="Carlton J."/>
        </authorList>
    </citation>
    <scope>NUCLEOTIDE SEQUENCE</scope>
    <source>
        <strain evidence="2">G3</strain>
    </source>
</reference>
<dbReference type="KEGG" id="tva:4765879"/>
<sequence>MIKNVTVAGGGVLGSQICYMAAYWGFNVTHWLRSEASIERTKPKFDALRVNIRNDLEATKNSLEQIQNSIQEV</sequence>
<dbReference type="AlphaFoldDB" id="A2EHA4"/>
<evidence type="ECO:0000313" key="2">
    <source>
        <dbReference type="EMBL" id="EAY07983.1"/>
    </source>
</evidence>
<gene>
    <name evidence="2" type="ORF">TVAG_333080</name>
</gene>
<organism evidence="2 3">
    <name type="scientific">Trichomonas vaginalis (strain ATCC PRA-98 / G3)</name>
    <dbReference type="NCBI Taxonomy" id="412133"/>
    <lineage>
        <taxon>Eukaryota</taxon>
        <taxon>Metamonada</taxon>
        <taxon>Parabasalia</taxon>
        <taxon>Trichomonadida</taxon>
        <taxon>Trichomonadidae</taxon>
        <taxon>Trichomonas</taxon>
    </lineage>
</organism>
<dbReference type="EMBL" id="DS113388">
    <property type="protein sequence ID" value="EAY07983.1"/>
    <property type="molecule type" value="Genomic_DNA"/>
</dbReference>
<dbReference type="VEuPathDB" id="TrichDB:TVAGG3_0933870"/>
<accession>A2EHA4</accession>
<dbReference type="SUPFAM" id="SSF51735">
    <property type="entry name" value="NAD(P)-binding Rossmann-fold domains"/>
    <property type="match status" value="1"/>
</dbReference>
<keyword evidence="3" id="KW-1185">Reference proteome</keyword>
<dbReference type="GO" id="GO:0006631">
    <property type="term" value="P:fatty acid metabolic process"/>
    <property type="evidence" value="ECO:0007669"/>
    <property type="project" value="InterPro"/>
</dbReference>
<dbReference type="Proteomes" id="UP000001542">
    <property type="component" value="Unassembled WGS sequence"/>
</dbReference>